<reference evidence="2" key="1">
    <citation type="journal article" date="2020" name="Phytopathology">
        <title>Genome sequence of the chestnut blight fungus Cryphonectria parasitica EP155: A fundamental resource for an archetypical invasive plant pathogen.</title>
        <authorList>
            <person name="Crouch J.A."/>
            <person name="Dawe A."/>
            <person name="Aerts A."/>
            <person name="Barry K."/>
            <person name="Churchill A.C.L."/>
            <person name="Grimwood J."/>
            <person name="Hillman B."/>
            <person name="Milgroom M.G."/>
            <person name="Pangilinan J."/>
            <person name="Smith M."/>
            <person name="Salamov A."/>
            <person name="Schmutz J."/>
            <person name="Yadav J."/>
            <person name="Grigoriev I.V."/>
            <person name="Nuss D."/>
        </authorList>
    </citation>
    <scope>NUCLEOTIDE SEQUENCE</scope>
    <source>
        <strain evidence="2">EP155</strain>
    </source>
</reference>
<accession>A0A9P4Y5W5</accession>
<dbReference type="EMBL" id="MU032346">
    <property type="protein sequence ID" value="KAF3767281.1"/>
    <property type="molecule type" value="Genomic_DNA"/>
</dbReference>
<evidence type="ECO:0008006" key="4">
    <source>
        <dbReference type="Google" id="ProtNLM"/>
    </source>
</evidence>
<comment type="caution">
    <text evidence="2">The sequence shown here is derived from an EMBL/GenBank/DDBJ whole genome shotgun (WGS) entry which is preliminary data.</text>
</comment>
<dbReference type="AlphaFoldDB" id="A0A9P4Y5W5"/>
<feature type="compositionally biased region" description="Basic and acidic residues" evidence="1">
    <location>
        <begin position="1"/>
        <end position="13"/>
    </location>
</feature>
<gene>
    <name evidence="2" type="ORF">M406DRAFT_355518</name>
</gene>
<proteinExistence type="predicted"/>
<protein>
    <recommendedName>
        <fullName evidence="4">Ankyrin repeat protein</fullName>
    </recommendedName>
</protein>
<sequence>MQRHTANLDDAGKKQALNDARHQESGTTALMGLASKCAAKCVRWALELGADVAPRNRVGRTALDYAAEQGNVQRTIFLEKWAENYDKSVKAPANRAEMQEYRQLFRDFVKAPGRDTTYGMEQDDEGRYFGAPEVINALIDAGAKLGHTGGYNAARKDDRIFMDNYRCPWFVPEKQPCYEQWKILYELDEENPKGFDHGFRHQDLKASPTLRPVR</sequence>
<dbReference type="InterPro" id="IPR036770">
    <property type="entry name" value="Ankyrin_rpt-contain_sf"/>
</dbReference>
<dbReference type="Proteomes" id="UP000803844">
    <property type="component" value="Unassembled WGS sequence"/>
</dbReference>
<dbReference type="Gene3D" id="1.25.40.20">
    <property type="entry name" value="Ankyrin repeat-containing domain"/>
    <property type="match status" value="1"/>
</dbReference>
<dbReference type="InterPro" id="IPR002110">
    <property type="entry name" value="Ankyrin_rpt"/>
</dbReference>
<evidence type="ECO:0000313" key="2">
    <source>
        <dbReference type="EMBL" id="KAF3767281.1"/>
    </source>
</evidence>
<dbReference type="GeneID" id="63840323"/>
<name>A0A9P4Y5W5_CRYP1</name>
<feature type="region of interest" description="Disordered" evidence="1">
    <location>
        <begin position="1"/>
        <end position="22"/>
    </location>
</feature>
<evidence type="ECO:0000313" key="3">
    <source>
        <dbReference type="Proteomes" id="UP000803844"/>
    </source>
</evidence>
<dbReference type="RefSeq" id="XP_040778242.1">
    <property type="nucleotide sequence ID" value="XM_040923194.1"/>
</dbReference>
<dbReference type="SUPFAM" id="SSF48403">
    <property type="entry name" value="Ankyrin repeat"/>
    <property type="match status" value="1"/>
</dbReference>
<organism evidence="2 3">
    <name type="scientific">Cryphonectria parasitica (strain ATCC 38755 / EP155)</name>
    <dbReference type="NCBI Taxonomy" id="660469"/>
    <lineage>
        <taxon>Eukaryota</taxon>
        <taxon>Fungi</taxon>
        <taxon>Dikarya</taxon>
        <taxon>Ascomycota</taxon>
        <taxon>Pezizomycotina</taxon>
        <taxon>Sordariomycetes</taxon>
        <taxon>Sordariomycetidae</taxon>
        <taxon>Diaporthales</taxon>
        <taxon>Cryphonectriaceae</taxon>
        <taxon>Cryphonectria-Endothia species complex</taxon>
        <taxon>Cryphonectria</taxon>
    </lineage>
</organism>
<keyword evidence="3" id="KW-1185">Reference proteome</keyword>
<evidence type="ECO:0000256" key="1">
    <source>
        <dbReference type="SAM" id="MobiDB-lite"/>
    </source>
</evidence>
<dbReference type="Pfam" id="PF13637">
    <property type="entry name" value="Ank_4"/>
    <property type="match status" value="1"/>
</dbReference>